<dbReference type="OrthoDB" id="9806701at2"/>
<reference evidence="9" key="1">
    <citation type="submission" date="2016-10" db="EMBL/GenBank/DDBJ databases">
        <authorList>
            <person name="Varghese N."/>
            <person name="Submissions S."/>
        </authorList>
    </citation>
    <scope>NUCLEOTIDE SEQUENCE [LARGE SCALE GENOMIC DNA]</scope>
    <source>
        <strain evidence="9">DSM 22361</strain>
    </source>
</reference>
<dbReference type="InterPro" id="IPR033453">
    <property type="entry name" value="Glyco_hydro_30_TIM-barrel"/>
</dbReference>
<evidence type="ECO:0000313" key="8">
    <source>
        <dbReference type="EMBL" id="SEF47230.1"/>
    </source>
</evidence>
<dbReference type="GO" id="GO:0006680">
    <property type="term" value="P:glucosylceramide catabolic process"/>
    <property type="evidence" value="ECO:0007669"/>
    <property type="project" value="TreeGrafter"/>
</dbReference>
<dbReference type="EMBL" id="FNUT01000001">
    <property type="protein sequence ID" value="SEF47230.1"/>
    <property type="molecule type" value="Genomic_DNA"/>
</dbReference>
<keyword evidence="2 5" id="KW-0732">Signal</keyword>
<name>A0A1H5S9Y6_9SPHI</name>
<dbReference type="Gene3D" id="3.20.20.80">
    <property type="entry name" value="Glycosidases"/>
    <property type="match status" value="1"/>
</dbReference>
<proteinExistence type="inferred from homology"/>
<feature type="domain" description="Glycosyl hydrolase family 30 TIM-barrel" evidence="6">
    <location>
        <begin position="85"/>
        <end position="427"/>
    </location>
</feature>
<dbReference type="InterPro" id="IPR017853">
    <property type="entry name" value="GH"/>
</dbReference>
<dbReference type="SUPFAM" id="SSF51445">
    <property type="entry name" value="(Trans)glycosidases"/>
    <property type="match status" value="1"/>
</dbReference>
<dbReference type="PROSITE" id="PS51257">
    <property type="entry name" value="PROKAR_LIPOPROTEIN"/>
    <property type="match status" value="1"/>
</dbReference>
<dbReference type="PRINTS" id="PR00843">
    <property type="entry name" value="GLHYDRLASE30"/>
</dbReference>
<evidence type="ECO:0000313" key="9">
    <source>
        <dbReference type="Proteomes" id="UP000236731"/>
    </source>
</evidence>
<feature type="signal peptide" evidence="5">
    <location>
        <begin position="1"/>
        <end position="22"/>
    </location>
</feature>
<dbReference type="RefSeq" id="WP_103904865.1">
    <property type="nucleotide sequence ID" value="NZ_CP049246.1"/>
</dbReference>
<keyword evidence="4" id="KW-0326">Glycosidase</keyword>
<dbReference type="SUPFAM" id="SSF51011">
    <property type="entry name" value="Glycosyl hydrolase domain"/>
    <property type="match status" value="1"/>
</dbReference>
<evidence type="ECO:0000259" key="7">
    <source>
        <dbReference type="Pfam" id="PF17189"/>
    </source>
</evidence>
<dbReference type="AlphaFoldDB" id="A0A1H5S9Y6"/>
<dbReference type="GO" id="GO:0016020">
    <property type="term" value="C:membrane"/>
    <property type="evidence" value="ECO:0007669"/>
    <property type="project" value="GOC"/>
</dbReference>
<evidence type="ECO:0000256" key="3">
    <source>
        <dbReference type="ARBA" id="ARBA00022801"/>
    </source>
</evidence>
<dbReference type="Pfam" id="PF17189">
    <property type="entry name" value="Glyco_hydro_30C"/>
    <property type="match status" value="1"/>
</dbReference>
<keyword evidence="3 4" id="KW-0378">Hydrolase</keyword>
<feature type="chain" id="PRO_5009283758" evidence="5">
    <location>
        <begin position="23"/>
        <end position="497"/>
    </location>
</feature>
<comment type="similarity">
    <text evidence="1 4">Belongs to the glycosyl hydrolase 30 family.</text>
</comment>
<evidence type="ECO:0000256" key="2">
    <source>
        <dbReference type="ARBA" id="ARBA00022729"/>
    </source>
</evidence>
<feature type="domain" description="Glycosyl hydrolase family 30 beta sandwich" evidence="7">
    <location>
        <begin position="432"/>
        <end position="493"/>
    </location>
</feature>
<keyword evidence="9" id="KW-1185">Reference proteome</keyword>
<evidence type="ECO:0000256" key="4">
    <source>
        <dbReference type="RuleBase" id="RU361188"/>
    </source>
</evidence>
<dbReference type="InterPro" id="IPR033452">
    <property type="entry name" value="GH30_C"/>
</dbReference>
<dbReference type="PANTHER" id="PTHR11069">
    <property type="entry name" value="GLUCOSYLCERAMIDASE"/>
    <property type="match status" value="1"/>
</dbReference>
<protein>
    <submittedName>
        <fullName evidence="8">Glucosylceramidase</fullName>
    </submittedName>
</protein>
<dbReference type="Proteomes" id="UP000236731">
    <property type="component" value="Unassembled WGS sequence"/>
</dbReference>
<evidence type="ECO:0000256" key="1">
    <source>
        <dbReference type="ARBA" id="ARBA00005382"/>
    </source>
</evidence>
<evidence type="ECO:0000256" key="5">
    <source>
        <dbReference type="SAM" id="SignalP"/>
    </source>
</evidence>
<gene>
    <name evidence="8" type="ORF">SAMN05421877_101202</name>
</gene>
<dbReference type="InterPro" id="IPR013780">
    <property type="entry name" value="Glyco_hydro_b"/>
</dbReference>
<organism evidence="8 9">
    <name type="scientific">Sphingobacterium lactis</name>
    <dbReference type="NCBI Taxonomy" id="797291"/>
    <lineage>
        <taxon>Bacteria</taxon>
        <taxon>Pseudomonadati</taxon>
        <taxon>Bacteroidota</taxon>
        <taxon>Sphingobacteriia</taxon>
        <taxon>Sphingobacteriales</taxon>
        <taxon>Sphingobacteriaceae</taxon>
        <taxon>Sphingobacterium</taxon>
    </lineage>
</organism>
<accession>A0A1H5S9Y6</accession>
<dbReference type="PANTHER" id="PTHR11069:SF23">
    <property type="entry name" value="LYSOSOMAL ACID GLUCOSYLCERAMIDASE"/>
    <property type="match status" value="1"/>
</dbReference>
<sequence length="497" mass="55405">MNTLKKYIFAASLFSSILTACGNDNINGGDPVVPVGPTSGDVKIYTTTGSQSHDFTKTFVNFSKTTNMSQMTIKLDESKTFQTMDGFGSAITGSTAYNLLKMNQADRTKFLTETFSPTEGMGQSYIRIAIGCSDFSLDEYTLADKPGIENFALQEEELKYVIPVLKEILAINPTIKIMGSPWTPPKWMKVNNLTELKPYDSWTGGHLNPKFYQDYATYFVKWIQAMKEHGINIYSITPQNEPLNDKNSASLVMFWNEQQAFVKTALGPKLKAAGLNTKIYAFDHNYNYDDMPEQQDYPIKIFEDPAAAAYFAGSAFHNYGGDKAELLDIHEKAPNKDIIFTETSIGVWNEGQVLGKRLMEDMREVALGTVNNWSKGVIVWNLMLDSEKGPNRDGGCQTCYGAVDISKSDYKTIRRNSHYYIIGHLSSVVKPGAVRIGTTGYTDNDLVYTAFKNADGSYAFVLMNSGGESKHIMLEDGKNHFTYKVPAGAVVSYTWKK</sequence>
<dbReference type="Pfam" id="PF02055">
    <property type="entry name" value="Glyco_hydro_30"/>
    <property type="match status" value="1"/>
</dbReference>
<dbReference type="Gene3D" id="2.60.40.1180">
    <property type="entry name" value="Golgi alpha-mannosidase II"/>
    <property type="match status" value="1"/>
</dbReference>
<dbReference type="GO" id="GO:0004348">
    <property type="term" value="F:glucosylceramidase activity"/>
    <property type="evidence" value="ECO:0007669"/>
    <property type="project" value="InterPro"/>
</dbReference>
<evidence type="ECO:0000259" key="6">
    <source>
        <dbReference type="Pfam" id="PF02055"/>
    </source>
</evidence>
<dbReference type="InterPro" id="IPR001139">
    <property type="entry name" value="Glyco_hydro_30"/>
</dbReference>